<organism evidence="2 3">
    <name type="scientific">Nostocoides australiense Ben110</name>
    <dbReference type="NCBI Taxonomy" id="1193182"/>
    <lineage>
        <taxon>Bacteria</taxon>
        <taxon>Bacillati</taxon>
        <taxon>Actinomycetota</taxon>
        <taxon>Actinomycetes</taxon>
        <taxon>Micrococcales</taxon>
        <taxon>Intrasporangiaceae</taxon>
        <taxon>Nostocoides</taxon>
    </lineage>
</organism>
<dbReference type="OrthoDB" id="113955at2"/>
<proteinExistence type="predicted"/>
<evidence type="ECO:0000313" key="3">
    <source>
        <dbReference type="Proteomes" id="UP000035763"/>
    </source>
</evidence>
<dbReference type="PRINTS" id="PR00420">
    <property type="entry name" value="RNGMNOXGNASE"/>
</dbReference>
<sequence length="355" mass="37177">MKDVIVIGGGPVGLVAAIHAARRGLSVTVLEPRGAPIDKACGEGIMPHGVRELDAIGVRPPGMPIHGIVYADERRSVRAPMRSGPGLGVRRTALHLALTEAARGAGVETLAAASSGVAIHEGRVEVSLGRTGELLRSRYVVAADGLHSPTRRGLGVDRPVGLRHKRFGLVTHARTSEVPTDVEVHWARDCELYVTPVSEDVVGLAVLSEARAPLSAKLPEFPSVLARVDRGSVQDRVLGAGPFRQRSARRVVGGRVLLVGDAAGYVDALTGEGLSLGFAQARLAIDSLVSGRVQGYETAWRRTVREPTALTGGVLLASRWGPVRSGIVPAAVALPTVFEAIVNRLAGAPAHPSAR</sequence>
<dbReference type="Pfam" id="PF01494">
    <property type="entry name" value="FAD_binding_3"/>
    <property type="match status" value="1"/>
</dbReference>
<dbReference type="InterPro" id="IPR050407">
    <property type="entry name" value="Geranylgeranyl_reductase"/>
</dbReference>
<comment type="caution">
    <text evidence="2">The sequence shown here is derived from an EMBL/GenBank/DDBJ whole genome shotgun (WGS) entry which is preliminary data.</text>
</comment>
<dbReference type="PANTHER" id="PTHR42685:SF19">
    <property type="entry name" value="POSSIBLE OXIDOREDUCTASE"/>
    <property type="match status" value="1"/>
</dbReference>
<dbReference type="RefSeq" id="WP_048695905.1">
    <property type="nucleotide sequence ID" value="NZ_HG764815.1"/>
</dbReference>
<dbReference type="EMBL" id="CAJA01000495">
    <property type="protein sequence ID" value="CCH75420.1"/>
    <property type="molecule type" value="Genomic_DNA"/>
</dbReference>
<dbReference type="InterPro" id="IPR002938">
    <property type="entry name" value="FAD-bd"/>
</dbReference>
<name>W6K2T4_9MICO</name>
<dbReference type="AlphaFoldDB" id="W6K2T4"/>
<dbReference type="SUPFAM" id="SSF51905">
    <property type="entry name" value="FAD/NAD(P)-binding domain"/>
    <property type="match status" value="1"/>
</dbReference>
<dbReference type="Proteomes" id="UP000035763">
    <property type="component" value="Unassembled WGS sequence"/>
</dbReference>
<dbReference type="Gene3D" id="3.50.50.60">
    <property type="entry name" value="FAD/NAD(P)-binding domain"/>
    <property type="match status" value="1"/>
</dbReference>
<dbReference type="InterPro" id="IPR036188">
    <property type="entry name" value="FAD/NAD-bd_sf"/>
</dbReference>
<keyword evidence="3" id="KW-1185">Reference proteome</keyword>
<gene>
    <name evidence="2" type="ORF">BN11_690009</name>
</gene>
<accession>W6K2T4</accession>
<reference evidence="2 3" key="1">
    <citation type="journal article" date="2013" name="ISME J.">
        <title>A metabolic model for members of the genus Tetrasphaera involved in enhanced biological phosphorus removal.</title>
        <authorList>
            <person name="Kristiansen R."/>
            <person name="Nguyen H.T.T."/>
            <person name="Saunders A.M."/>
            <person name="Nielsen J.L."/>
            <person name="Wimmer R."/>
            <person name="Le V.Q."/>
            <person name="McIlroy S.J."/>
            <person name="Petrovski S."/>
            <person name="Seviour R.J."/>
            <person name="Calteau A."/>
            <person name="Nielsen K.L."/>
            <person name="Nielsen P.H."/>
        </authorList>
    </citation>
    <scope>NUCLEOTIDE SEQUENCE [LARGE SCALE GENOMIC DNA]</scope>
    <source>
        <strain evidence="2 3">Ben110</strain>
    </source>
</reference>
<evidence type="ECO:0000313" key="2">
    <source>
        <dbReference type="EMBL" id="CCH75420.1"/>
    </source>
</evidence>
<dbReference type="PANTHER" id="PTHR42685">
    <property type="entry name" value="GERANYLGERANYL DIPHOSPHATE REDUCTASE"/>
    <property type="match status" value="1"/>
</dbReference>
<dbReference type="GO" id="GO:0071949">
    <property type="term" value="F:FAD binding"/>
    <property type="evidence" value="ECO:0007669"/>
    <property type="project" value="InterPro"/>
</dbReference>
<protein>
    <submittedName>
        <fullName evidence="2">FAD dependent oxidoreductase</fullName>
    </submittedName>
</protein>
<feature type="domain" description="FAD-binding" evidence="1">
    <location>
        <begin position="3"/>
        <end position="281"/>
    </location>
</feature>
<evidence type="ECO:0000259" key="1">
    <source>
        <dbReference type="Pfam" id="PF01494"/>
    </source>
</evidence>
<dbReference type="STRING" id="1193182.BN11_690009"/>